<evidence type="ECO:0000313" key="4">
    <source>
        <dbReference type="Proteomes" id="UP001632038"/>
    </source>
</evidence>
<comment type="caution">
    <text evidence="3">The sequence shown here is derived from an EMBL/GenBank/DDBJ whole genome shotgun (WGS) entry which is preliminary data.</text>
</comment>
<organism evidence="3 4">
    <name type="scientific">Castilleja foliolosa</name>
    <dbReference type="NCBI Taxonomy" id="1961234"/>
    <lineage>
        <taxon>Eukaryota</taxon>
        <taxon>Viridiplantae</taxon>
        <taxon>Streptophyta</taxon>
        <taxon>Embryophyta</taxon>
        <taxon>Tracheophyta</taxon>
        <taxon>Spermatophyta</taxon>
        <taxon>Magnoliopsida</taxon>
        <taxon>eudicotyledons</taxon>
        <taxon>Gunneridae</taxon>
        <taxon>Pentapetalae</taxon>
        <taxon>asterids</taxon>
        <taxon>lamiids</taxon>
        <taxon>Lamiales</taxon>
        <taxon>Orobanchaceae</taxon>
        <taxon>Pedicularideae</taxon>
        <taxon>Castillejinae</taxon>
        <taxon>Castilleja</taxon>
    </lineage>
</organism>
<dbReference type="Gene3D" id="3.90.810.10">
    <property type="entry name" value="CRIB domain"/>
    <property type="match status" value="1"/>
</dbReference>
<dbReference type="Pfam" id="PF00786">
    <property type="entry name" value="PBD"/>
    <property type="match status" value="1"/>
</dbReference>
<dbReference type="InterPro" id="IPR036936">
    <property type="entry name" value="CRIB_dom_sf"/>
</dbReference>
<reference evidence="4" key="1">
    <citation type="journal article" date="2024" name="IScience">
        <title>Strigolactones Initiate the Formation of Haustorium-like Structures in Castilleja.</title>
        <authorList>
            <person name="Buerger M."/>
            <person name="Peterson D."/>
            <person name="Chory J."/>
        </authorList>
    </citation>
    <scope>NUCLEOTIDE SEQUENCE [LARGE SCALE GENOMIC DNA]</scope>
</reference>
<proteinExistence type="predicted"/>
<accession>A0ABD3E0U5</accession>
<dbReference type="PANTHER" id="PTHR46325">
    <property type="entry name" value="CRIB DOMAIN-CONTAINING PROTEIN RIC8"/>
    <property type="match status" value="1"/>
</dbReference>
<dbReference type="PROSITE" id="PS50108">
    <property type="entry name" value="CRIB"/>
    <property type="match status" value="1"/>
</dbReference>
<feature type="domain" description="CRIB" evidence="2">
    <location>
        <begin position="29"/>
        <end position="42"/>
    </location>
</feature>
<dbReference type="CDD" id="cd00132">
    <property type="entry name" value="CRIB"/>
    <property type="match status" value="1"/>
</dbReference>
<keyword evidence="4" id="KW-1185">Reference proteome</keyword>
<dbReference type="PANTHER" id="PTHR46325:SF20">
    <property type="entry name" value="CRIB DOMAIN-CONTAINING PROTEIN RIC10"/>
    <property type="match status" value="1"/>
</dbReference>
<feature type="region of interest" description="Disordered" evidence="1">
    <location>
        <begin position="44"/>
        <end position="232"/>
    </location>
</feature>
<evidence type="ECO:0000313" key="3">
    <source>
        <dbReference type="EMBL" id="KAL3647716.1"/>
    </source>
</evidence>
<dbReference type="EMBL" id="JAVIJP010000009">
    <property type="protein sequence ID" value="KAL3647716.1"/>
    <property type="molecule type" value="Genomic_DNA"/>
</dbReference>
<evidence type="ECO:0000259" key="2">
    <source>
        <dbReference type="PROSITE" id="PS50108"/>
    </source>
</evidence>
<dbReference type="SMART" id="SM00285">
    <property type="entry name" value="PBD"/>
    <property type="match status" value="1"/>
</dbReference>
<dbReference type="AlphaFoldDB" id="A0ABD3E0U5"/>
<dbReference type="Proteomes" id="UP001632038">
    <property type="component" value="Unassembled WGS sequence"/>
</dbReference>
<evidence type="ECO:0000256" key="1">
    <source>
        <dbReference type="SAM" id="MobiDB-lite"/>
    </source>
</evidence>
<dbReference type="InterPro" id="IPR000095">
    <property type="entry name" value="CRIB_dom"/>
</dbReference>
<protein>
    <recommendedName>
        <fullName evidence="2">CRIB domain-containing protein</fullName>
    </recommendedName>
</protein>
<name>A0ABD3E0U5_9LAMI</name>
<gene>
    <name evidence="3" type="ORF">CASFOL_008684</name>
</gene>
<sequence>MATKMKGLFKGLRYISQIFEEDKEQDIQIGFPTDVKHVAHIGWDGPSAAAADSNPSWMKEFKATEGQSAPLDSNGKNKDDPEINWVSEDSKKGNRATPDSPEVPRSSRRHSSDNNDSPRKKESSTKQRHSRRNNSKEANEIKSALPSDLPSQDLSKKSRRKKSKDTEGGGSTRTRSKDNDGGGSTRSRSKDKDGGGSTRSKNKPPTNDGVLTFSDPGPDTGSVLRPIGSPIE</sequence>
<feature type="compositionally biased region" description="Basic and acidic residues" evidence="1">
    <location>
        <begin position="110"/>
        <end position="125"/>
    </location>
</feature>